<evidence type="ECO:0000313" key="9">
    <source>
        <dbReference type="Proteomes" id="UP000538147"/>
    </source>
</evidence>
<dbReference type="PANTHER" id="PTHR30471">
    <property type="entry name" value="DNA REPAIR PROTEIN RADC"/>
    <property type="match status" value="1"/>
</dbReference>
<gene>
    <name evidence="8" type="ORF">FHS79_003739</name>
</gene>
<dbReference type="GO" id="GO:0008237">
    <property type="term" value="F:metallopeptidase activity"/>
    <property type="evidence" value="ECO:0007669"/>
    <property type="project" value="UniProtKB-KW"/>
</dbReference>
<comment type="similarity">
    <text evidence="6">Belongs to the UPF0758 family.</text>
</comment>
<dbReference type="Pfam" id="PF04002">
    <property type="entry name" value="RadC"/>
    <property type="match status" value="1"/>
</dbReference>
<dbReference type="InterPro" id="IPR020891">
    <property type="entry name" value="UPF0758_CS"/>
</dbReference>
<dbReference type="InterPro" id="IPR025657">
    <property type="entry name" value="RadC_JAB"/>
</dbReference>
<dbReference type="InterPro" id="IPR001405">
    <property type="entry name" value="UPF0758"/>
</dbReference>
<protein>
    <submittedName>
        <fullName evidence="8">DNA repair protein RadC</fullName>
    </submittedName>
</protein>
<keyword evidence="9" id="KW-1185">Reference proteome</keyword>
<dbReference type="Gene3D" id="3.40.140.10">
    <property type="entry name" value="Cytidine Deaminase, domain 2"/>
    <property type="match status" value="1"/>
</dbReference>
<dbReference type="PROSITE" id="PS01302">
    <property type="entry name" value="UPF0758"/>
    <property type="match status" value="1"/>
</dbReference>
<organism evidence="8 9">
    <name type="scientific">Polymorphobacter multimanifer</name>
    <dbReference type="NCBI Taxonomy" id="1070431"/>
    <lineage>
        <taxon>Bacteria</taxon>
        <taxon>Pseudomonadati</taxon>
        <taxon>Pseudomonadota</taxon>
        <taxon>Alphaproteobacteria</taxon>
        <taxon>Sphingomonadales</taxon>
        <taxon>Sphingosinicellaceae</taxon>
        <taxon>Polymorphobacter</taxon>
    </lineage>
</organism>
<dbReference type="PANTHER" id="PTHR30471:SF3">
    <property type="entry name" value="UPF0758 PROTEIN YEES-RELATED"/>
    <property type="match status" value="1"/>
</dbReference>
<evidence type="ECO:0000256" key="4">
    <source>
        <dbReference type="ARBA" id="ARBA00022833"/>
    </source>
</evidence>
<proteinExistence type="inferred from homology"/>
<name>A0A841LI97_9SPHN</name>
<evidence type="ECO:0000256" key="3">
    <source>
        <dbReference type="ARBA" id="ARBA00022801"/>
    </source>
</evidence>
<dbReference type="GO" id="GO:0006508">
    <property type="term" value="P:proteolysis"/>
    <property type="evidence" value="ECO:0007669"/>
    <property type="project" value="UniProtKB-KW"/>
</dbReference>
<keyword evidence="2" id="KW-0479">Metal-binding</keyword>
<evidence type="ECO:0000313" key="8">
    <source>
        <dbReference type="EMBL" id="MBB6229535.1"/>
    </source>
</evidence>
<dbReference type="CDD" id="cd08071">
    <property type="entry name" value="MPN_DUF2466"/>
    <property type="match status" value="1"/>
</dbReference>
<dbReference type="RefSeq" id="WP_184203294.1">
    <property type="nucleotide sequence ID" value="NZ_BMOX01000184.1"/>
</dbReference>
<keyword evidence="1" id="KW-0645">Protease</keyword>
<dbReference type="Proteomes" id="UP000538147">
    <property type="component" value="Unassembled WGS sequence"/>
</dbReference>
<sequence length="214" mass="23687">MRIADFLRGGSRSVELDLLDNLFLMADPERFDSTLASRVLYEFGTLSKALAADLHELERIKGVEGPIIAAMTLVASITQQSLRTQASAQPVINDWSALLAYLHVTMANLKSEQFRIMFLNCRFMIIRDEVLGYGTVDHAPAYPREVIKRALELGATGVVLVHNHPSGDPEPSRDDIYITRNIIEAGRHVSVKVIDHVIISASGYRSLREGGMLG</sequence>
<reference evidence="8 9" key="1">
    <citation type="submission" date="2020-08" db="EMBL/GenBank/DDBJ databases">
        <title>Genomic Encyclopedia of Type Strains, Phase IV (KMG-IV): sequencing the most valuable type-strain genomes for metagenomic binning, comparative biology and taxonomic classification.</title>
        <authorList>
            <person name="Goeker M."/>
        </authorList>
    </citation>
    <scope>NUCLEOTIDE SEQUENCE [LARGE SCALE GENOMIC DNA]</scope>
    <source>
        <strain evidence="8 9">DSM 102189</strain>
    </source>
</reference>
<evidence type="ECO:0000256" key="6">
    <source>
        <dbReference type="RuleBase" id="RU003797"/>
    </source>
</evidence>
<dbReference type="AlphaFoldDB" id="A0A841LI97"/>
<keyword evidence="3" id="KW-0378">Hydrolase</keyword>
<evidence type="ECO:0000256" key="5">
    <source>
        <dbReference type="ARBA" id="ARBA00023049"/>
    </source>
</evidence>
<keyword evidence="4" id="KW-0862">Zinc</keyword>
<dbReference type="InterPro" id="IPR037518">
    <property type="entry name" value="MPN"/>
</dbReference>
<accession>A0A841LI97</accession>
<dbReference type="GO" id="GO:0046872">
    <property type="term" value="F:metal ion binding"/>
    <property type="evidence" value="ECO:0007669"/>
    <property type="project" value="UniProtKB-KW"/>
</dbReference>
<evidence type="ECO:0000256" key="2">
    <source>
        <dbReference type="ARBA" id="ARBA00022723"/>
    </source>
</evidence>
<dbReference type="EMBL" id="JACIIV010000064">
    <property type="protein sequence ID" value="MBB6229535.1"/>
    <property type="molecule type" value="Genomic_DNA"/>
</dbReference>
<dbReference type="SUPFAM" id="SSF102712">
    <property type="entry name" value="JAB1/MPN domain"/>
    <property type="match status" value="1"/>
</dbReference>
<evidence type="ECO:0000259" key="7">
    <source>
        <dbReference type="PROSITE" id="PS50249"/>
    </source>
</evidence>
<dbReference type="NCBIfam" id="TIGR00608">
    <property type="entry name" value="radc"/>
    <property type="match status" value="1"/>
</dbReference>
<dbReference type="PROSITE" id="PS50249">
    <property type="entry name" value="MPN"/>
    <property type="match status" value="1"/>
</dbReference>
<evidence type="ECO:0000256" key="1">
    <source>
        <dbReference type="ARBA" id="ARBA00022670"/>
    </source>
</evidence>
<keyword evidence="5" id="KW-0482">Metalloprotease</keyword>
<feature type="domain" description="MPN" evidence="7">
    <location>
        <begin position="91"/>
        <end position="213"/>
    </location>
</feature>
<comment type="caution">
    <text evidence="8">The sequence shown here is derived from an EMBL/GenBank/DDBJ whole genome shotgun (WGS) entry which is preliminary data.</text>
</comment>